<evidence type="ECO:0000256" key="1">
    <source>
        <dbReference type="ARBA" id="ARBA00004167"/>
    </source>
</evidence>
<keyword evidence="8 9" id="KW-0472">Membrane</keyword>
<evidence type="ECO:0000256" key="9">
    <source>
        <dbReference type="HAMAP-Rule" id="MF_00237"/>
    </source>
</evidence>
<dbReference type="GO" id="GO:0008320">
    <property type="term" value="F:protein transmembrane transporter activity"/>
    <property type="evidence" value="ECO:0007669"/>
    <property type="project" value="UniProtKB-UniRule"/>
</dbReference>
<comment type="function">
    <text evidence="9">Part of the twin-arginine translocation (Tat) system that transports large folded proteins containing a characteristic twin-arginine motif in their signal peptide across membranes. Together with TatC, TatB is part of a receptor directly interacting with Tat signal peptides. TatB may form an oligomeric binding site that transiently accommodates folded Tat precursor proteins before their translocation.</text>
</comment>
<evidence type="ECO:0000256" key="11">
    <source>
        <dbReference type="SAM" id="MobiDB-lite"/>
    </source>
</evidence>
<reference evidence="12" key="1">
    <citation type="submission" date="2007-05" db="EMBL/GenBank/DDBJ databases">
        <title>Complete sequence of chromosome of Psychrobacter sp. PRwf-1.</title>
        <authorList>
            <consortium name="US DOE Joint Genome Institute"/>
            <person name="Copeland A."/>
            <person name="Lucas S."/>
            <person name="Lapidus A."/>
            <person name="Barry K."/>
            <person name="Detter J.C."/>
            <person name="Glavina del Rio T."/>
            <person name="Hammon N."/>
            <person name="Israni S."/>
            <person name="Dalin E."/>
            <person name="Tice H."/>
            <person name="Pitluck S."/>
            <person name="Chain P."/>
            <person name="Malfatti S."/>
            <person name="Shin M."/>
            <person name="Vergez L."/>
            <person name="Schmutz J."/>
            <person name="Larimer F."/>
            <person name="Land M."/>
            <person name="Hauser L."/>
            <person name="Kyrpides N."/>
            <person name="Kim E."/>
            <person name="Tiedje J."/>
            <person name="Richardson P."/>
        </authorList>
    </citation>
    <scope>NUCLEOTIDE SEQUENCE [LARGE SCALE GENOMIC DNA]</scope>
    <source>
        <strain evidence="12">PRwf-1</strain>
    </source>
</reference>
<feature type="region of interest" description="Disordered" evidence="11">
    <location>
        <begin position="118"/>
        <end position="145"/>
    </location>
</feature>
<name>A5WHX0_PSYWF</name>
<keyword evidence="10" id="KW-0175">Coiled coil</keyword>
<dbReference type="PRINTS" id="PR01506">
    <property type="entry name" value="TATBPROTEIN"/>
</dbReference>
<evidence type="ECO:0000256" key="2">
    <source>
        <dbReference type="ARBA" id="ARBA00022448"/>
    </source>
</evidence>
<dbReference type="GO" id="GO:0033281">
    <property type="term" value="C:TAT protein transport complex"/>
    <property type="evidence" value="ECO:0007669"/>
    <property type="project" value="UniProtKB-UniRule"/>
</dbReference>
<evidence type="ECO:0000256" key="3">
    <source>
        <dbReference type="ARBA" id="ARBA00022475"/>
    </source>
</evidence>
<comment type="subunit">
    <text evidence="9">The Tat system comprises two distinct complexes: a TatABC complex, containing multiple copies of TatA, TatB and TatC subunits, and a separate TatA complex, containing only TatA subunits. Substrates initially bind to the TatABC complex, which probably triggers association of the separate TatA complex to form the active translocon.</text>
</comment>
<dbReference type="Gene3D" id="1.20.5.3310">
    <property type="match status" value="1"/>
</dbReference>
<dbReference type="HOGENOM" id="CLU_1304040_0_0_6"/>
<keyword evidence="7 9" id="KW-0811">Translocation</keyword>
<evidence type="ECO:0000256" key="8">
    <source>
        <dbReference type="ARBA" id="ARBA00023136"/>
    </source>
</evidence>
<dbReference type="InterPro" id="IPR003369">
    <property type="entry name" value="TatA/B/E"/>
</dbReference>
<dbReference type="PANTHER" id="PTHR33162">
    <property type="entry name" value="SEC-INDEPENDENT PROTEIN TRANSLOCASE PROTEIN TATA, CHLOROPLASTIC"/>
    <property type="match status" value="1"/>
</dbReference>
<accession>A5WHX0</accession>
<comment type="similarity">
    <text evidence="9">Belongs to the TatB family.</text>
</comment>
<proteinExistence type="inferred from homology"/>
<dbReference type="eggNOG" id="COG1826">
    <property type="taxonomic scope" value="Bacteria"/>
</dbReference>
<dbReference type="KEGG" id="prw:PsycPRwf_2321"/>
<evidence type="ECO:0000256" key="7">
    <source>
        <dbReference type="ARBA" id="ARBA00023010"/>
    </source>
</evidence>
<dbReference type="HAMAP" id="MF_00237">
    <property type="entry name" value="TatB"/>
    <property type="match status" value="1"/>
</dbReference>
<feature type="coiled-coil region" evidence="10">
    <location>
        <begin position="56"/>
        <end position="108"/>
    </location>
</feature>
<sequence>MFDFSFYEMLVFGIIALIVLGPEKLPQAVRTVGTYYSKFRRTVGTLKAEMEAELDLAETRQLMQKELEKIRLAEAEMQKEMDELRGSMKEFEQQKSQLQQTLNSASFASSTDTSVEVEASSTLSDSNQNIAEKAASKQKASERLEKPWVHPVTNATTMGQSHSDYAYAPSAATAYIDPQDLDSSQANISDTDTDTDTAAQQNQLPLTRPWENMWFLLGDYDRARRLPPAPFVPDYKAIPLLYDTAAGHSTKVGP</sequence>
<evidence type="ECO:0000256" key="4">
    <source>
        <dbReference type="ARBA" id="ARBA00022692"/>
    </source>
</evidence>
<keyword evidence="5 9" id="KW-0653">Protein transport</keyword>
<dbReference type="Pfam" id="PF02416">
    <property type="entry name" value="TatA_B_E"/>
    <property type="match status" value="1"/>
</dbReference>
<comment type="subcellular location">
    <subcellularLocation>
        <location evidence="9">Cell membrane</location>
        <topology evidence="9">Single-pass membrane protein</topology>
    </subcellularLocation>
    <subcellularLocation>
        <location evidence="1">Membrane</location>
        <topology evidence="1">Single-pass membrane protein</topology>
    </subcellularLocation>
</comment>
<evidence type="ECO:0000256" key="10">
    <source>
        <dbReference type="SAM" id="Coils"/>
    </source>
</evidence>
<keyword evidence="4 9" id="KW-0812">Transmembrane</keyword>
<keyword evidence="6 9" id="KW-1133">Transmembrane helix</keyword>
<dbReference type="InterPro" id="IPR018448">
    <property type="entry name" value="TatB"/>
</dbReference>
<evidence type="ECO:0000256" key="5">
    <source>
        <dbReference type="ARBA" id="ARBA00022927"/>
    </source>
</evidence>
<dbReference type="AlphaFoldDB" id="A5WHX0"/>
<organism evidence="12">
    <name type="scientific">Psychrobacter sp. (strain PRwf-1)</name>
    <dbReference type="NCBI Taxonomy" id="349106"/>
    <lineage>
        <taxon>Bacteria</taxon>
        <taxon>Pseudomonadati</taxon>
        <taxon>Pseudomonadota</taxon>
        <taxon>Gammaproteobacteria</taxon>
        <taxon>Moraxellales</taxon>
        <taxon>Moraxellaceae</taxon>
        <taxon>Psychrobacter</taxon>
    </lineage>
</organism>
<protein>
    <recommendedName>
        <fullName evidence="9">Sec-independent protein translocase protein TatB</fullName>
    </recommendedName>
</protein>
<evidence type="ECO:0000313" key="12">
    <source>
        <dbReference type="EMBL" id="ABQ95261.1"/>
    </source>
</evidence>
<keyword evidence="3 9" id="KW-1003">Cell membrane</keyword>
<feature type="compositionally biased region" description="Polar residues" evidence="11">
    <location>
        <begin position="118"/>
        <end position="130"/>
    </location>
</feature>
<dbReference type="STRING" id="349106.PsycPRwf_2321"/>
<keyword evidence="2 9" id="KW-0813">Transport</keyword>
<dbReference type="NCBIfam" id="TIGR01410">
    <property type="entry name" value="tatB"/>
    <property type="match status" value="1"/>
</dbReference>
<dbReference type="GO" id="GO:0043953">
    <property type="term" value="P:protein transport by the Tat complex"/>
    <property type="evidence" value="ECO:0007669"/>
    <property type="project" value="UniProtKB-UniRule"/>
</dbReference>
<dbReference type="EMBL" id="CP000713">
    <property type="protein sequence ID" value="ABQ95261.1"/>
    <property type="molecule type" value="Genomic_DNA"/>
</dbReference>
<evidence type="ECO:0000256" key="6">
    <source>
        <dbReference type="ARBA" id="ARBA00022989"/>
    </source>
</evidence>
<dbReference type="PANTHER" id="PTHR33162:SF1">
    <property type="entry name" value="SEC-INDEPENDENT PROTEIN TRANSLOCASE PROTEIN TATA, CHLOROPLASTIC"/>
    <property type="match status" value="1"/>
</dbReference>
<gene>
    <name evidence="9" type="primary">tatB</name>
    <name evidence="12" type="ordered locus">PsycPRwf_2321</name>
</gene>